<dbReference type="OMA" id="ITTHVAF"/>
<evidence type="ECO:0000313" key="3">
    <source>
        <dbReference type="EMBL" id="KAH7445327.1"/>
    </source>
</evidence>
<keyword evidence="2" id="KW-1015">Disulfide bond</keyword>
<accession>A0A8T2VA35</accession>
<dbReference type="Pfam" id="PF00314">
    <property type="entry name" value="Thaumatin"/>
    <property type="match status" value="1"/>
</dbReference>
<name>A0A8T2VA35_CERRI</name>
<evidence type="ECO:0008006" key="5">
    <source>
        <dbReference type="Google" id="ProtNLM"/>
    </source>
</evidence>
<comment type="similarity">
    <text evidence="1">Belongs to the thaumatin family.</text>
</comment>
<dbReference type="Gene3D" id="2.60.110.10">
    <property type="entry name" value="Thaumatin"/>
    <property type="match status" value="1"/>
</dbReference>
<dbReference type="PANTHER" id="PTHR31048">
    <property type="entry name" value="OS03G0233200 PROTEIN"/>
    <property type="match status" value="1"/>
</dbReference>
<keyword evidence="4" id="KW-1185">Reference proteome</keyword>
<gene>
    <name evidence="3" type="ORF">KP509_01G002400</name>
</gene>
<dbReference type="InterPro" id="IPR037176">
    <property type="entry name" value="Osmotin/thaumatin-like_sf"/>
</dbReference>
<dbReference type="FunFam" id="2.60.110.10:FF:000002">
    <property type="entry name" value="Thaumatin-like protein 1a"/>
    <property type="match status" value="1"/>
</dbReference>
<dbReference type="SUPFAM" id="SSF49870">
    <property type="entry name" value="Osmotin, thaumatin-like protein"/>
    <property type="match status" value="1"/>
</dbReference>
<reference evidence="3" key="1">
    <citation type="submission" date="2021-08" db="EMBL/GenBank/DDBJ databases">
        <title>WGS assembly of Ceratopteris richardii.</title>
        <authorList>
            <person name="Marchant D.B."/>
            <person name="Chen G."/>
            <person name="Jenkins J."/>
            <person name="Shu S."/>
            <person name="Leebens-Mack J."/>
            <person name="Grimwood J."/>
            <person name="Schmutz J."/>
            <person name="Soltis P."/>
            <person name="Soltis D."/>
            <person name="Chen Z.-H."/>
        </authorList>
    </citation>
    <scope>NUCLEOTIDE SEQUENCE</scope>
    <source>
        <strain evidence="3">Whitten #5841</strain>
        <tissue evidence="3">Leaf</tissue>
    </source>
</reference>
<evidence type="ECO:0000256" key="2">
    <source>
        <dbReference type="ARBA" id="ARBA00023157"/>
    </source>
</evidence>
<evidence type="ECO:0000256" key="1">
    <source>
        <dbReference type="ARBA" id="ARBA00010607"/>
    </source>
</evidence>
<dbReference type="PROSITE" id="PS51367">
    <property type="entry name" value="THAUMATIN_2"/>
    <property type="match status" value="1"/>
</dbReference>
<dbReference type="CDD" id="cd09218">
    <property type="entry name" value="TLP-PA"/>
    <property type="match status" value="1"/>
</dbReference>
<comment type="caution">
    <text evidence="3">The sequence shown here is derived from an EMBL/GenBank/DDBJ whole genome shotgun (WGS) entry which is preliminary data.</text>
</comment>
<dbReference type="EMBL" id="CM035406">
    <property type="protein sequence ID" value="KAH7445327.1"/>
    <property type="molecule type" value="Genomic_DNA"/>
</dbReference>
<protein>
    <recommendedName>
        <fullName evidence="5">Thaumatin-like protein</fullName>
    </recommendedName>
</protein>
<dbReference type="InterPro" id="IPR001938">
    <property type="entry name" value="Thaumatin"/>
</dbReference>
<dbReference type="SMART" id="SM00205">
    <property type="entry name" value="THN"/>
    <property type="match status" value="1"/>
</dbReference>
<evidence type="ECO:0000313" key="4">
    <source>
        <dbReference type="Proteomes" id="UP000825935"/>
    </source>
</evidence>
<organism evidence="3 4">
    <name type="scientific">Ceratopteris richardii</name>
    <name type="common">Triangle waterfern</name>
    <dbReference type="NCBI Taxonomy" id="49495"/>
    <lineage>
        <taxon>Eukaryota</taxon>
        <taxon>Viridiplantae</taxon>
        <taxon>Streptophyta</taxon>
        <taxon>Embryophyta</taxon>
        <taxon>Tracheophyta</taxon>
        <taxon>Polypodiopsida</taxon>
        <taxon>Polypodiidae</taxon>
        <taxon>Polypodiales</taxon>
        <taxon>Pteridineae</taxon>
        <taxon>Pteridaceae</taxon>
        <taxon>Parkerioideae</taxon>
        <taxon>Ceratopteris</taxon>
    </lineage>
</organism>
<proteinExistence type="inferred from homology"/>
<sequence>MNLRPSACSPFAIPALLCLLGLLLSSFTFGMSSFWPPVVLIHVRWTLVSSSPIKGDTSIRIKNSCGYDIWPAILTGVGNAPTATIEEMPSGFMLTSGHSMTIHLPQDWSGRFWGRTGCDFSSDGEGECETGDCGRRLNCTGVGATPPATLVEFSIHGQRSQRDFYDVSLVDGFNLPVSVAPTGGSSVSKANQSSCVEAICAADLNKVCPSILQMIVKGRVVGCKSACLALKSDMYCCAGAYSNPNTCNATSYSKAFKSRCPTAYTYAYDDATSLFTCASASAYTITFCPPSSSSSRSQCSLKNPNKLVSNSSCQNNSSENKSLTSVASFNIKKGMKMFVACTIIFVIMSIYY</sequence>
<dbReference type="Proteomes" id="UP000825935">
    <property type="component" value="Chromosome 1"/>
</dbReference>
<dbReference type="AlphaFoldDB" id="A0A8T2VA35"/>
<dbReference type="OrthoDB" id="430315at2759"/>
<dbReference type="PRINTS" id="PR00347">
    <property type="entry name" value="THAUMATIN"/>
</dbReference>